<evidence type="ECO:0000313" key="2">
    <source>
        <dbReference type="Proteomes" id="UP000268016"/>
    </source>
</evidence>
<dbReference type="OrthoDB" id="5242510at2"/>
<name>A0A3N2R4R3_9RHOB</name>
<reference evidence="1 2" key="1">
    <citation type="submission" date="2018-10" db="EMBL/GenBank/DDBJ databases">
        <title>Histidinibacterium lentulum gen. nov., sp. nov., a marine bacterium from the culture broth of Picochlorum sp. 122.</title>
        <authorList>
            <person name="Wang G."/>
        </authorList>
    </citation>
    <scope>NUCLEOTIDE SEQUENCE [LARGE SCALE GENOMIC DNA]</scope>
    <source>
        <strain evidence="1 2">B17</strain>
    </source>
</reference>
<evidence type="ECO:0000313" key="1">
    <source>
        <dbReference type="EMBL" id="ROU02373.1"/>
    </source>
</evidence>
<dbReference type="Proteomes" id="UP000268016">
    <property type="component" value="Unassembled WGS sequence"/>
</dbReference>
<proteinExistence type="predicted"/>
<dbReference type="Pfam" id="PF11927">
    <property type="entry name" value="HODM_asu-like"/>
    <property type="match status" value="1"/>
</dbReference>
<organism evidence="1 2">
    <name type="scientific">Histidinibacterium lentulum</name>
    <dbReference type="NCBI Taxonomy" id="2480588"/>
    <lineage>
        <taxon>Bacteria</taxon>
        <taxon>Pseudomonadati</taxon>
        <taxon>Pseudomonadota</taxon>
        <taxon>Alphaproteobacteria</taxon>
        <taxon>Rhodobacterales</taxon>
        <taxon>Paracoccaceae</taxon>
        <taxon>Histidinibacterium</taxon>
    </lineage>
</organism>
<accession>A0A3N2R4R3</accession>
<sequence length="240" mass="26746">MEILQSHMPEELIAAAARPLPKMAPVEGPWVTVDDAWAAQVAERRRLMAERPEQVLAVEPGAEEALAALLEAARAGLAAHPVFAVEGDAVTCPDGRQVVLDPARVLESLGAIMAEDLCVLERRGEEHVLIAAGLCFPAGWTLAEKIGRPLMRIHRPVPPYDTEVGRRVQRLFDAVRSERPIWRANLHGYDRADLFLPRREEEPKHKLRQAPRFLRAERQTVLRLTAQAVLFAIHTTVVRA</sequence>
<gene>
    <name evidence="1" type="ORF">EAT49_08495</name>
</gene>
<dbReference type="InterPro" id="IPR021848">
    <property type="entry name" value="HODM_asu-like"/>
</dbReference>
<comment type="caution">
    <text evidence="1">The sequence shown here is derived from an EMBL/GenBank/DDBJ whole genome shotgun (WGS) entry which is preliminary data.</text>
</comment>
<protein>
    <submittedName>
        <fullName evidence="1">DUF3445 domain-containing protein</fullName>
    </submittedName>
</protein>
<dbReference type="AlphaFoldDB" id="A0A3N2R4R3"/>
<keyword evidence="2" id="KW-1185">Reference proteome</keyword>
<dbReference type="RefSeq" id="WP_123641892.1">
    <property type="nucleotide sequence ID" value="NZ_ML119084.1"/>
</dbReference>
<dbReference type="EMBL" id="RDRB01000004">
    <property type="protein sequence ID" value="ROU02373.1"/>
    <property type="molecule type" value="Genomic_DNA"/>
</dbReference>